<evidence type="ECO:0000259" key="1">
    <source>
        <dbReference type="Pfam" id="PF01385"/>
    </source>
</evidence>
<reference evidence="2" key="2">
    <citation type="journal article" date="2014" name="ISME J.">
        <title>Microbial stratification in low pH oxic and suboxic macroscopic growths along an acid mine drainage.</title>
        <authorList>
            <person name="Mendez-Garcia C."/>
            <person name="Mesa V."/>
            <person name="Sprenger R.R."/>
            <person name="Richter M."/>
            <person name="Diez M.S."/>
            <person name="Solano J."/>
            <person name="Bargiela R."/>
            <person name="Golyshina O.V."/>
            <person name="Manteca A."/>
            <person name="Ramos J.L."/>
            <person name="Gallego J.R."/>
            <person name="Llorente I."/>
            <person name="Martins Dos Santos V.A."/>
            <person name="Jensen O.N."/>
            <person name="Pelaez A.I."/>
            <person name="Sanchez J."/>
            <person name="Ferrer M."/>
        </authorList>
    </citation>
    <scope>NUCLEOTIDE SEQUENCE</scope>
</reference>
<gene>
    <name evidence="2" type="ORF">B2A_09038</name>
</gene>
<feature type="domain" description="Probable transposase IS891/IS1136/IS1341" evidence="1">
    <location>
        <begin position="1"/>
        <end position="96"/>
    </location>
</feature>
<comment type="caution">
    <text evidence="2">The sequence shown here is derived from an EMBL/GenBank/DDBJ whole genome shotgun (WGS) entry which is preliminary data.</text>
</comment>
<name>T1AVD6_9ZZZZ</name>
<evidence type="ECO:0000313" key="2">
    <source>
        <dbReference type="EMBL" id="EQD46030.1"/>
    </source>
</evidence>
<reference evidence="2" key="1">
    <citation type="submission" date="2013-08" db="EMBL/GenBank/DDBJ databases">
        <authorList>
            <person name="Mendez C."/>
            <person name="Richter M."/>
            <person name="Ferrer M."/>
            <person name="Sanchez J."/>
        </authorList>
    </citation>
    <scope>NUCLEOTIDE SEQUENCE</scope>
</reference>
<dbReference type="NCBIfam" id="NF040570">
    <property type="entry name" value="guided_TnpB"/>
    <property type="match status" value="1"/>
</dbReference>
<accession>T1AVD6</accession>
<protein>
    <submittedName>
        <fullName evidence="2">IS605 OrfB family transposase</fullName>
    </submittedName>
</protein>
<feature type="non-terminal residue" evidence="2">
    <location>
        <position position="151"/>
    </location>
</feature>
<dbReference type="InterPro" id="IPR001959">
    <property type="entry name" value="Transposase"/>
</dbReference>
<organism evidence="2">
    <name type="scientific">mine drainage metagenome</name>
    <dbReference type="NCBI Taxonomy" id="410659"/>
    <lineage>
        <taxon>unclassified sequences</taxon>
        <taxon>metagenomes</taxon>
        <taxon>ecological metagenomes</taxon>
    </lineage>
</organism>
<dbReference type="AlphaFoldDB" id="T1AVD6"/>
<dbReference type="Pfam" id="PF01385">
    <property type="entry name" value="OrfB_IS605"/>
    <property type="match status" value="1"/>
</dbReference>
<sequence>MDVGITEFLTLSDGIQIGNPQNLKKSEKKLARRQRNLSRKKKGSNNRNKARIKVARMQEHIASQGMDFHNKVPDSLLKAYNTIIMEDLNVSGMMKNHHLARSIADAGWSSFLAMLKAKALSMWKNIIEIGRFDPSSKMCSHCGYVYNLKPS</sequence>
<proteinExistence type="predicted"/>
<dbReference type="EMBL" id="AUZZ01006517">
    <property type="protein sequence ID" value="EQD46030.1"/>
    <property type="molecule type" value="Genomic_DNA"/>
</dbReference>